<dbReference type="CDD" id="cd03219">
    <property type="entry name" value="ABC_Mj1267_LivG_branched"/>
    <property type="match status" value="1"/>
</dbReference>
<dbReference type="GO" id="GO:0015808">
    <property type="term" value="P:L-alanine transport"/>
    <property type="evidence" value="ECO:0007669"/>
    <property type="project" value="TreeGrafter"/>
</dbReference>
<dbReference type="GO" id="GO:0016887">
    <property type="term" value="F:ATP hydrolysis activity"/>
    <property type="evidence" value="ECO:0007669"/>
    <property type="project" value="InterPro"/>
</dbReference>
<keyword evidence="3" id="KW-0547">Nucleotide-binding</keyword>
<dbReference type="EMBL" id="UEYP01000018">
    <property type="protein sequence ID" value="SSC65133.1"/>
    <property type="molecule type" value="Genomic_DNA"/>
</dbReference>
<protein>
    <recommendedName>
        <fullName evidence="5">ABC transporter domain-containing protein</fullName>
    </recommendedName>
</protein>
<evidence type="ECO:0000259" key="5">
    <source>
        <dbReference type="PROSITE" id="PS50893"/>
    </source>
</evidence>
<dbReference type="PROSITE" id="PS00211">
    <property type="entry name" value="ABC_TRANSPORTER_1"/>
    <property type="match status" value="1"/>
</dbReference>
<evidence type="ECO:0000313" key="6">
    <source>
        <dbReference type="EMBL" id="SSC65133.1"/>
    </source>
</evidence>
<accession>A0A376ACF4</accession>
<keyword evidence="2" id="KW-0813">Transport</keyword>
<dbReference type="OrthoDB" id="9779872at2"/>
<sequence length="256" mass="28641">MSNLLEVRGVNFAYPSLKVLTDINLTIKEGESHVIIGPNGAGKTTLFKVLSGEMFAKGGQVFYEGQDVSALDAWQRVHRGIGRTFQMARLFVEQTVLDNVIMALESRERIKKTAHGCWWRLSPAKEIVEEAHVRLAEYGLLKRVDDLAANLSHGDKKRLELLLTLALRPKLIMLDKPTAGMAPEDRRAAIETINRLRQSEGLTLLLTEHDMEVVFGLATRLTVLNHGEIIASGDPEEVRRDPTVRRIYFGKVAAYA</sequence>
<dbReference type="Proteomes" id="UP000254764">
    <property type="component" value="Unassembled WGS sequence"/>
</dbReference>
<dbReference type="GO" id="GO:0005886">
    <property type="term" value="C:plasma membrane"/>
    <property type="evidence" value="ECO:0007669"/>
    <property type="project" value="TreeGrafter"/>
</dbReference>
<name>A0A376ACF4_9HYPH</name>
<dbReference type="InterPro" id="IPR027417">
    <property type="entry name" value="P-loop_NTPase"/>
</dbReference>
<evidence type="ECO:0000256" key="1">
    <source>
        <dbReference type="ARBA" id="ARBA00005417"/>
    </source>
</evidence>
<keyword evidence="4" id="KW-0067">ATP-binding</keyword>
<dbReference type="GO" id="GO:0015192">
    <property type="term" value="F:L-phenylalanine transmembrane transporter activity"/>
    <property type="evidence" value="ECO:0007669"/>
    <property type="project" value="TreeGrafter"/>
</dbReference>
<dbReference type="GO" id="GO:0015188">
    <property type="term" value="F:L-isoleucine transmembrane transporter activity"/>
    <property type="evidence" value="ECO:0007669"/>
    <property type="project" value="TreeGrafter"/>
</dbReference>
<evidence type="ECO:0000256" key="2">
    <source>
        <dbReference type="ARBA" id="ARBA00022448"/>
    </source>
</evidence>
<dbReference type="InterPro" id="IPR003439">
    <property type="entry name" value="ABC_transporter-like_ATP-bd"/>
</dbReference>
<dbReference type="Pfam" id="PF12399">
    <property type="entry name" value="BCA_ABC_TP_C"/>
    <property type="match status" value="1"/>
</dbReference>
<proteinExistence type="inferred from homology"/>
<dbReference type="GO" id="GO:0005304">
    <property type="term" value="F:L-valine transmembrane transporter activity"/>
    <property type="evidence" value="ECO:0007669"/>
    <property type="project" value="TreeGrafter"/>
</dbReference>
<dbReference type="InterPro" id="IPR032823">
    <property type="entry name" value="BCA_ABC_TP_C"/>
</dbReference>
<dbReference type="Pfam" id="PF00005">
    <property type="entry name" value="ABC_tran"/>
    <property type="match status" value="1"/>
</dbReference>
<dbReference type="Gene3D" id="3.40.50.300">
    <property type="entry name" value="P-loop containing nucleotide triphosphate hydrolases"/>
    <property type="match status" value="1"/>
</dbReference>
<evidence type="ECO:0000256" key="4">
    <source>
        <dbReference type="ARBA" id="ARBA00022840"/>
    </source>
</evidence>
<organism evidence="6 7">
    <name type="scientific">Ciceribacter selenitireducens ATCC BAA-1503</name>
    <dbReference type="NCBI Taxonomy" id="1336235"/>
    <lineage>
        <taxon>Bacteria</taxon>
        <taxon>Pseudomonadati</taxon>
        <taxon>Pseudomonadota</taxon>
        <taxon>Alphaproteobacteria</taxon>
        <taxon>Hyphomicrobiales</taxon>
        <taxon>Rhizobiaceae</taxon>
        <taxon>Ciceribacter</taxon>
    </lineage>
</organism>
<dbReference type="GO" id="GO:1903805">
    <property type="term" value="P:L-valine import across plasma membrane"/>
    <property type="evidence" value="ECO:0007669"/>
    <property type="project" value="TreeGrafter"/>
</dbReference>
<dbReference type="SUPFAM" id="SSF52540">
    <property type="entry name" value="P-loop containing nucleoside triphosphate hydrolases"/>
    <property type="match status" value="1"/>
</dbReference>
<dbReference type="PANTHER" id="PTHR45772">
    <property type="entry name" value="CONSERVED COMPONENT OF ABC TRANSPORTER FOR NATURAL AMINO ACIDS-RELATED"/>
    <property type="match status" value="1"/>
</dbReference>
<dbReference type="PANTHER" id="PTHR45772:SF7">
    <property type="entry name" value="AMINO ACID ABC TRANSPORTER ATP-BINDING PROTEIN"/>
    <property type="match status" value="1"/>
</dbReference>
<dbReference type="GO" id="GO:1903806">
    <property type="term" value="P:L-isoleucine import across plasma membrane"/>
    <property type="evidence" value="ECO:0007669"/>
    <property type="project" value="TreeGrafter"/>
</dbReference>
<keyword evidence="7" id="KW-1185">Reference proteome</keyword>
<dbReference type="AlphaFoldDB" id="A0A376ACF4"/>
<dbReference type="InterPro" id="IPR017871">
    <property type="entry name" value="ABC_transporter-like_CS"/>
</dbReference>
<evidence type="ECO:0000313" key="7">
    <source>
        <dbReference type="Proteomes" id="UP000254764"/>
    </source>
</evidence>
<feature type="domain" description="ABC transporter" evidence="5">
    <location>
        <begin position="5"/>
        <end position="251"/>
    </location>
</feature>
<dbReference type="GO" id="GO:0042941">
    <property type="term" value="P:D-alanine transmembrane transport"/>
    <property type="evidence" value="ECO:0007669"/>
    <property type="project" value="TreeGrafter"/>
</dbReference>
<dbReference type="InterPro" id="IPR003593">
    <property type="entry name" value="AAA+_ATPase"/>
</dbReference>
<dbReference type="SMART" id="SM00382">
    <property type="entry name" value="AAA"/>
    <property type="match status" value="1"/>
</dbReference>
<gene>
    <name evidence="6" type="ORF">RHIZ70_841</name>
</gene>
<dbReference type="InterPro" id="IPR051120">
    <property type="entry name" value="ABC_AA/LPS_Transport"/>
</dbReference>
<dbReference type="PROSITE" id="PS50893">
    <property type="entry name" value="ABC_TRANSPORTER_2"/>
    <property type="match status" value="1"/>
</dbReference>
<dbReference type="RefSeq" id="WP_115672268.1">
    <property type="nucleotide sequence ID" value="NZ_UEYP01000018.1"/>
</dbReference>
<reference evidence="7" key="1">
    <citation type="submission" date="2018-07" db="EMBL/GenBank/DDBJ databases">
        <authorList>
            <person name="Peiro R."/>
            <person name="Begona"/>
            <person name="Cbmso G."/>
            <person name="Lopez M."/>
            <person name="Gonzalez S."/>
        </authorList>
    </citation>
    <scope>NUCLEOTIDE SEQUENCE [LARGE SCALE GENOMIC DNA]</scope>
</reference>
<comment type="similarity">
    <text evidence="1">Belongs to the ABC transporter superfamily.</text>
</comment>
<evidence type="ECO:0000256" key="3">
    <source>
        <dbReference type="ARBA" id="ARBA00022741"/>
    </source>
</evidence>
<dbReference type="GO" id="GO:0005524">
    <property type="term" value="F:ATP binding"/>
    <property type="evidence" value="ECO:0007669"/>
    <property type="project" value="UniProtKB-KW"/>
</dbReference>